<dbReference type="OrthoDB" id="4350047at2"/>
<feature type="transmembrane region" description="Helical" evidence="1">
    <location>
        <begin position="145"/>
        <end position="164"/>
    </location>
</feature>
<evidence type="ECO:0000256" key="1">
    <source>
        <dbReference type="SAM" id="Phobius"/>
    </source>
</evidence>
<accession>A0A2A7N6Q6</accession>
<reference evidence="3 4" key="1">
    <citation type="submission" date="2017-10" db="EMBL/GenBank/DDBJ databases">
        <title>The new phylogeny of genus Mycobacterium.</title>
        <authorList>
            <person name="Tortoli E."/>
            <person name="Trovato A."/>
            <person name="Cirillo D.M."/>
        </authorList>
    </citation>
    <scope>NUCLEOTIDE SEQUENCE [LARGE SCALE GENOMIC DNA]</scope>
    <source>
        <strain evidence="3 4">CCUG37673</strain>
    </source>
</reference>
<feature type="transmembrane region" description="Helical" evidence="1">
    <location>
        <begin position="16"/>
        <end position="38"/>
    </location>
</feature>
<proteinExistence type="predicted"/>
<feature type="transmembrane region" description="Helical" evidence="1">
    <location>
        <begin position="184"/>
        <end position="201"/>
    </location>
</feature>
<feature type="transmembrane region" description="Helical" evidence="1">
    <location>
        <begin position="104"/>
        <end position="125"/>
    </location>
</feature>
<dbReference type="InterPro" id="IPR026954">
    <property type="entry name" value="PknH-like_Extracell"/>
</dbReference>
<dbReference type="Proteomes" id="UP000220914">
    <property type="component" value="Unassembled WGS sequence"/>
</dbReference>
<name>A0A2A7N6Q6_MYCAG</name>
<gene>
    <name evidence="3" type="ORF">CQY20_09280</name>
</gene>
<dbReference type="Pfam" id="PF14032">
    <property type="entry name" value="PknH_C"/>
    <property type="match status" value="1"/>
</dbReference>
<keyword evidence="1" id="KW-1133">Transmembrane helix</keyword>
<comment type="caution">
    <text evidence="3">The sequence shown here is derived from an EMBL/GenBank/DDBJ whole genome shotgun (WGS) entry which is preliminary data.</text>
</comment>
<feature type="transmembrane region" description="Helical" evidence="1">
    <location>
        <begin position="71"/>
        <end position="92"/>
    </location>
</feature>
<organism evidence="3 4">
    <name type="scientific">Mycolicibacterium agri</name>
    <name type="common">Mycobacterium agri</name>
    <dbReference type="NCBI Taxonomy" id="36811"/>
    <lineage>
        <taxon>Bacteria</taxon>
        <taxon>Bacillati</taxon>
        <taxon>Actinomycetota</taxon>
        <taxon>Actinomycetes</taxon>
        <taxon>Mycobacteriales</taxon>
        <taxon>Mycobacteriaceae</taxon>
        <taxon>Mycolicibacterium</taxon>
    </lineage>
</organism>
<evidence type="ECO:0000313" key="4">
    <source>
        <dbReference type="Proteomes" id="UP000220914"/>
    </source>
</evidence>
<feature type="domain" description="PknH-like extracellular" evidence="2">
    <location>
        <begin position="332"/>
        <end position="514"/>
    </location>
</feature>
<dbReference type="Gene3D" id="3.40.1000.70">
    <property type="entry name" value="PknH-like extracellular domain"/>
    <property type="match status" value="1"/>
</dbReference>
<protein>
    <recommendedName>
        <fullName evidence="2">PknH-like extracellular domain-containing protein</fullName>
    </recommendedName>
</protein>
<sequence>MMSHDVESLMQSAQRWLGFAALFVAPTSLITGLCFFFGRVYLRSRFEYFGIDVSTLQLTTADYVVTVIKTYFFSSLRVLAVLALVVLLAVAVRRWAATGRRTKLLRVTAWLVLFLGALSFGNGAYWLAFEVLPIRWLIPTADATYTAWSIVLGTVLLGAGYWMLTISGALDGDRRRLPRAAERALAVLAAVTIVVALFWITDMYADELGKRDADFDARGLWTKPSSVQLDTPEVLSPPSRLVKTSALPSVGGSAPPTYRYECLRVIEARNGHYILLPAKWSRDGGWAVTVTPDTAHRVNAIVHEGLADRTGGGRNVQAFWQCPEVVRFFGETDLDQLLIGPDFVGEILGAATLTAGQIEDSMWAGPGWDPAATAVNDCAAQAHPAETSSALPPSDGAATRRLEMTGQDTSGPVWVTESVASLPTPAAADAMVQATQRRWAFCAGRATSIQRRGAAGPRILSRPGTQDDILAASDSAIDSAVADCAQAVGAKSNVVIEVDVCGVEEPLLATGVVAAIRQRIPQ</sequence>
<evidence type="ECO:0000259" key="2">
    <source>
        <dbReference type="Pfam" id="PF14032"/>
    </source>
</evidence>
<evidence type="ECO:0000313" key="3">
    <source>
        <dbReference type="EMBL" id="PEG39735.1"/>
    </source>
</evidence>
<keyword evidence="4" id="KW-1185">Reference proteome</keyword>
<dbReference type="EMBL" id="PDCP01000013">
    <property type="protein sequence ID" value="PEG39735.1"/>
    <property type="molecule type" value="Genomic_DNA"/>
</dbReference>
<dbReference type="InterPro" id="IPR038232">
    <property type="entry name" value="PknH-like_Extracell_sf"/>
</dbReference>
<dbReference type="AlphaFoldDB" id="A0A2A7N6Q6"/>
<keyword evidence="1" id="KW-0812">Transmembrane</keyword>
<keyword evidence="1" id="KW-0472">Membrane</keyword>